<sequence>MSKPNPKSLLRRAVTLVEVIFAIGVILIGLLGLLSLMPLAGKRSQHAVGLSVAASMGENVIAELSSRKLLRDGALSSLDARTLDYDPSLAPDQQLALVGATRTPINAFCIDPMYAAKASTGTLFAGFNDRFFPYFAETQDPMLNPSSTGTAWPASQPRLPRIGFGTTNAEITRTVVENSNDLNITMPKDRTLDSRLMALQSNSGLQYGRRVPSGEYSWIATVNRLGTSRFASLSVVVMKNRDSSSDFPTALETEPRRNGVNERLAYVSFASGFNGGAGGMVYLAGAQSTLDLLQANDWIMLSRRVSATQSVHRWYRVASADREALNIVTDSNSGSIDTNLGSHFPTASGTPVWFRKVLLDGPDWSFGLNLSGPTNYVDDTFATIVPGVVAVTERIVQLDQL</sequence>
<keyword evidence="1" id="KW-1133">Transmembrane helix</keyword>
<evidence type="ECO:0000313" key="2">
    <source>
        <dbReference type="EMBL" id="TWU22899.1"/>
    </source>
</evidence>
<dbReference type="RefSeq" id="WP_146594719.1">
    <property type="nucleotide sequence ID" value="NZ_SJPT01000004.1"/>
</dbReference>
<dbReference type="EMBL" id="SJPT01000004">
    <property type="protein sequence ID" value="TWU22899.1"/>
    <property type="molecule type" value="Genomic_DNA"/>
</dbReference>
<organism evidence="2 3">
    <name type="scientific">Novipirellula galeiformis</name>
    <dbReference type="NCBI Taxonomy" id="2528004"/>
    <lineage>
        <taxon>Bacteria</taxon>
        <taxon>Pseudomonadati</taxon>
        <taxon>Planctomycetota</taxon>
        <taxon>Planctomycetia</taxon>
        <taxon>Pirellulales</taxon>
        <taxon>Pirellulaceae</taxon>
        <taxon>Novipirellula</taxon>
    </lineage>
</organism>
<keyword evidence="1" id="KW-0812">Transmembrane</keyword>
<evidence type="ECO:0000313" key="3">
    <source>
        <dbReference type="Proteomes" id="UP000316304"/>
    </source>
</evidence>
<keyword evidence="3" id="KW-1185">Reference proteome</keyword>
<proteinExistence type="predicted"/>
<reference evidence="2 3" key="1">
    <citation type="submission" date="2019-02" db="EMBL/GenBank/DDBJ databases">
        <title>Deep-cultivation of Planctomycetes and their phenomic and genomic characterization uncovers novel biology.</title>
        <authorList>
            <person name="Wiegand S."/>
            <person name="Jogler M."/>
            <person name="Boedeker C."/>
            <person name="Pinto D."/>
            <person name="Vollmers J."/>
            <person name="Rivas-Marin E."/>
            <person name="Kohn T."/>
            <person name="Peeters S.H."/>
            <person name="Heuer A."/>
            <person name="Rast P."/>
            <person name="Oberbeckmann S."/>
            <person name="Bunk B."/>
            <person name="Jeske O."/>
            <person name="Meyerdierks A."/>
            <person name="Storesund J.E."/>
            <person name="Kallscheuer N."/>
            <person name="Luecker S."/>
            <person name="Lage O.M."/>
            <person name="Pohl T."/>
            <person name="Merkel B.J."/>
            <person name="Hornburger P."/>
            <person name="Mueller R.-W."/>
            <person name="Bruemmer F."/>
            <person name="Labrenz M."/>
            <person name="Spormann A.M."/>
            <person name="Op Den Camp H."/>
            <person name="Overmann J."/>
            <person name="Amann R."/>
            <person name="Jetten M.S.M."/>
            <person name="Mascher T."/>
            <person name="Medema M.H."/>
            <person name="Devos D.P."/>
            <person name="Kaster A.-K."/>
            <person name="Ovreas L."/>
            <person name="Rohde M."/>
            <person name="Galperin M.Y."/>
            <person name="Jogler C."/>
        </authorList>
    </citation>
    <scope>NUCLEOTIDE SEQUENCE [LARGE SCALE GENOMIC DNA]</scope>
    <source>
        <strain evidence="2 3">Pla52o</strain>
    </source>
</reference>
<keyword evidence="1" id="KW-0472">Membrane</keyword>
<protein>
    <submittedName>
        <fullName evidence="2">Uncharacterized protein</fullName>
    </submittedName>
</protein>
<feature type="transmembrane region" description="Helical" evidence="1">
    <location>
        <begin position="12"/>
        <end position="37"/>
    </location>
</feature>
<dbReference type="AlphaFoldDB" id="A0A5C6CJB2"/>
<dbReference type="Proteomes" id="UP000316304">
    <property type="component" value="Unassembled WGS sequence"/>
</dbReference>
<evidence type="ECO:0000256" key="1">
    <source>
        <dbReference type="SAM" id="Phobius"/>
    </source>
</evidence>
<comment type="caution">
    <text evidence="2">The sequence shown here is derived from an EMBL/GenBank/DDBJ whole genome shotgun (WGS) entry which is preliminary data.</text>
</comment>
<gene>
    <name evidence="2" type="ORF">Pla52o_24310</name>
</gene>
<accession>A0A5C6CJB2</accession>
<name>A0A5C6CJB2_9BACT</name>
<dbReference type="OrthoDB" id="265202at2"/>